<evidence type="ECO:0000256" key="2">
    <source>
        <dbReference type="ARBA" id="ARBA00023054"/>
    </source>
</evidence>
<keyword evidence="3" id="KW-0539">Nucleus</keyword>
<dbReference type="GO" id="GO:0045786">
    <property type="term" value="P:negative regulation of cell cycle"/>
    <property type="evidence" value="ECO:0007669"/>
    <property type="project" value="TreeGrafter"/>
</dbReference>
<feature type="compositionally biased region" description="Polar residues" evidence="6">
    <location>
        <begin position="370"/>
        <end position="384"/>
    </location>
</feature>
<sequence>MVQGRAPVKSAAVACQDGVFAGGPTPGGPPGYCPPPTARTVDVSMETLASSWAPDDASLASKTQHLPTYGGLCSQPKATNKLSPHLHRNQQLQDTLQQREEELTRLQQENDKLRHFLSSSFVRNLEEKVKDLSSDHRRNLKRSLQQDHRTNQNLGSCRSHPAPHHISKRVCRNLFPEFCSDPGPSREPSLDLWVLRTLGLKDRDTIDPSASPSSCRLLTPSSSSFSAMSSYEASAILPDLPPSHSSSSSDIVMNPDGRNLILSPSLRHPHAHSANANTPATQHEDACQLYYSPDPSGHHPAMATETYHPNTALLSPLTQGPKRPNTALLSPLTQGLSQTLGAGGITPGPPGLCSGSASGPDPPRGFRATHSPQSIQLSPITPSHPTRKTYTTTCPSSHTPTPTPGSVPSFQMLTPPHTPGGHKDAVFRGSLSLSSSFKTHSFPQGQAFIRKDTQGCWSFTWIPKQEL</sequence>
<dbReference type="CDD" id="cd22588">
    <property type="entry name" value="GemC1_CC"/>
    <property type="match status" value="1"/>
</dbReference>
<dbReference type="PANTHER" id="PTHR13372:SF2">
    <property type="entry name" value="GEMININ COILED-COIL DOMAIN-CONTAINING PROTEIN 1"/>
    <property type="match status" value="1"/>
</dbReference>
<name>A0AA47MZP0_MERPO</name>
<feature type="compositionally biased region" description="Low complexity" evidence="6">
    <location>
        <begin position="389"/>
        <end position="407"/>
    </location>
</feature>
<keyword evidence="4" id="KW-0131">Cell cycle</keyword>
<protein>
    <submittedName>
        <fullName evidence="7">Geminin coiled-coil domain-containing protein 1</fullName>
    </submittedName>
</protein>
<dbReference type="AlphaFoldDB" id="A0AA47MZP0"/>
<proteinExistence type="predicted"/>
<dbReference type="GO" id="GO:0008156">
    <property type="term" value="P:negative regulation of DNA replication"/>
    <property type="evidence" value="ECO:0007669"/>
    <property type="project" value="TreeGrafter"/>
</dbReference>
<dbReference type="PANTHER" id="PTHR13372">
    <property type="entry name" value="GEMININ"/>
    <property type="match status" value="1"/>
</dbReference>
<feature type="region of interest" description="Disordered" evidence="6">
    <location>
        <begin position="340"/>
        <end position="407"/>
    </location>
</feature>
<evidence type="ECO:0000313" key="7">
    <source>
        <dbReference type="EMBL" id="KAK0149034.1"/>
    </source>
</evidence>
<feature type="coiled-coil region" evidence="5">
    <location>
        <begin position="89"/>
        <end position="142"/>
    </location>
</feature>
<keyword evidence="2 5" id="KW-0175">Coiled coil</keyword>
<feature type="region of interest" description="Disordered" evidence="6">
    <location>
        <begin position="241"/>
        <end position="283"/>
    </location>
</feature>
<evidence type="ECO:0000256" key="4">
    <source>
        <dbReference type="ARBA" id="ARBA00023306"/>
    </source>
</evidence>
<organism evidence="7 8">
    <name type="scientific">Merluccius polli</name>
    <name type="common">Benguela hake</name>
    <name type="synonym">Merluccius cadenati</name>
    <dbReference type="NCBI Taxonomy" id="89951"/>
    <lineage>
        <taxon>Eukaryota</taxon>
        <taxon>Metazoa</taxon>
        <taxon>Chordata</taxon>
        <taxon>Craniata</taxon>
        <taxon>Vertebrata</taxon>
        <taxon>Euteleostomi</taxon>
        <taxon>Actinopterygii</taxon>
        <taxon>Neopterygii</taxon>
        <taxon>Teleostei</taxon>
        <taxon>Neoteleostei</taxon>
        <taxon>Acanthomorphata</taxon>
        <taxon>Zeiogadaria</taxon>
        <taxon>Gadariae</taxon>
        <taxon>Gadiformes</taxon>
        <taxon>Gadoidei</taxon>
        <taxon>Merlucciidae</taxon>
        <taxon>Merluccius</taxon>
    </lineage>
</organism>
<dbReference type="Proteomes" id="UP001174136">
    <property type="component" value="Unassembled WGS sequence"/>
</dbReference>
<dbReference type="GO" id="GO:0005634">
    <property type="term" value="C:nucleus"/>
    <property type="evidence" value="ECO:0007669"/>
    <property type="project" value="UniProtKB-SubCell"/>
</dbReference>
<evidence type="ECO:0000256" key="1">
    <source>
        <dbReference type="ARBA" id="ARBA00004123"/>
    </source>
</evidence>
<reference evidence="7" key="1">
    <citation type="journal article" date="2023" name="Front. Mar. Sci.">
        <title>A new Merluccius polli reference genome to investigate the effects of global change in West African waters.</title>
        <authorList>
            <person name="Mateo J.L."/>
            <person name="Blanco-Fernandez C."/>
            <person name="Garcia-Vazquez E."/>
            <person name="Machado-Schiaffino G."/>
        </authorList>
    </citation>
    <scope>NUCLEOTIDE SEQUENCE</scope>
    <source>
        <strain evidence="7">C29</strain>
        <tissue evidence="7">Fin</tissue>
    </source>
</reference>
<comment type="caution">
    <text evidence="7">The sequence shown here is derived from an EMBL/GenBank/DDBJ whole genome shotgun (WGS) entry which is preliminary data.</text>
</comment>
<evidence type="ECO:0000256" key="3">
    <source>
        <dbReference type="ARBA" id="ARBA00023242"/>
    </source>
</evidence>
<evidence type="ECO:0000256" key="6">
    <source>
        <dbReference type="SAM" id="MobiDB-lite"/>
    </source>
</evidence>
<keyword evidence="8" id="KW-1185">Reference proteome</keyword>
<comment type="subcellular location">
    <subcellularLocation>
        <location evidence="1">Nucleus</location>
    </subcellularLocation>
</comment>
<evidence type="ECO:0000313" key="8">
    <source>
        <dbReference type="Proteomes" id="UP001174136"/>
    </source>
</evidence>
<gene>
    <name evidence="7" type="primary">gmnc</name>
    <name evidence="7" type="ORF">N1851_010505</name>
</gene>
<dbReference type="EMBL" id="JAOPHQ010001925">
    <property type="protein sequence ID" value="KAK0149034.1"/>
    <property type="molecule type" value="Genomic_DNA"/>
</dbReference>
<dbReference type="InterPro" id="IPR059237">
    <property type="entry name" value="GemC1_CC"/>
</dbReference>
<evidence type="ECO:0000256" key="5">
    <source>
        <dbReference type="SAM" id="Coils"/>
    </source>
</evidence>
<accession>A0AA47MZP0</accession>